<dbReference type="Proteomes" id="UP000001396">
    <property type="component" value="Unassembled WGS sequence"/>
</dbReference>
<dbReference type="InParanoid" id="D3AVY6"/>
<keyword evidence="2" id="KW-1185">Reference proteome</keyword>
<dbReference type="GeneID" id="31355786"/>
<organism evidence="1 2">
    <name type="scientific">Heterostelium pallidum (strain ATCC 26659 / Pp 5 / PN500)</name>
    <name type="common">Cellular slime mold</name>
    <name type="synonym">Polysphondylium pallidum</name>
    <dbReference type="NCBI Taxonomy" id="670386"/>
    <lineage>
        <taxon>Eukaryota</taxon>
        <taxon>Amoebozoa</taxon>
        <taxon>Evosea</taxon>
        <taxon>Eumycetozoa</taxon>
        <taxon>Dictyostelia</taxon>
        <taxon>Acytosteliales</taxon>
        <taxon>Acytosteliaceae</taxon>
        <taxon>Heterostelium</taxon>
    </lineage>
</organism>
<reference evidence="1 2" key="1">
    <citation type="journal article" date="2011" name="Genome Res.">
        <title>Phylogeny-wide analysis of social amoeba genomes highlights ancient origins for complex intercellular communication.</title>
        <authorList>
            <person name="Heidel A.J."/>
            <person name="Lawal H.M."/>
            <person name="Felder M."/>
            <person name="Schilde C."/>
            <person name="Helps N.R."/>
            <person name="Tunggal B."/>
            <person name="Rivero F."/>
            <person name="John U."/>
            <person name="Schleicher M."/>
            <person name="Eichinger L."/>
            <person name="Platzer M."/>
            <person name="Noegel A.A."/>
            <person name="Schaap P."/>
            <person name="Gloeckner G."/>
        </authorList>
    </citation>
    <scope>NUCLEOTIDE SEQUENCE [LARGE SCALE GENOMIC DNA]</scope>
    <source>
        <strain evidence="2">ATCC 26659 / Pp 5 / PN500</strain>
    </source>
</reference>
<evidence type="ECO:0000313" key="2">
    <source>
        <dbReference type="Proteomes" id="UP000001396"/>
    </source>
</evidence>
<accession>D3AVY6</accession>
<dbReference type="EMBL" id="ADBJ01000002">
    <property type="protein sequence ID" value="EFA86459.1"/>
    <property type="molecule type" value="Genomic_DNA"/>
</dbReference>
<comment type="caution">
    <text evidence="1">The sequence shown here is derived from an EMBL/GenBank/DDBJ whole genome shotgun (WGS) entry which is preliminary data.</text>
</comment>
<proteinExistence type="predicted"/>
<dbReference type="PANTHER" id="PTHR39532:SF3">
    <property type="entry name" value="F-BOX DOMAIN-CONTAINING PROTEIN"/>
    <property type="match status" value="1"/>
</dbReference>
<dbReference type="PANTHER" id="PTHR39532">
    <property type="entry name" value="F-BOX DOMAIN-CONTAINING PROTEIN-RELATED"/>
    <property type="match status" value="1"/>
</dbReference>
<protein>
    <submittedName>
        <fullName evidence="1">Uncharacterized protein</fullName>
    </submittedName>
</protein>
<gene>
    <name evidence="1" type="ORF">PPL_00252</name>
</gene>
<sequence length="527" mass="62624">MNIDSGDKANKRIYYQEVNQGQPCKSIKLSNSSIECLDLNNYYSLSTMIKVYNIYYRIIDDVYNDGDDKVKINTRYKCVVFFNNFHRDKLLHYIDVKSYSKFIVDVLFDPSTEVFEQMKLLKCKYHEPMIIDIYENIINHKRFDAWFNEVEKSDLNELRYRISTYRQICYFGVVHQTDDFYYQALHENINKKKNSTPIVVTNIDSHKLVVKDPTLLIIPNSSHSRFSDTVYDQIISFTLYYDYNSHEQRYQFKITGIRPYNIGQSTIEMSLVSKQFFKIISKLINNSYTQWGDNINLESGYSLIRSPPLFFDYQMIKHIRYDNGIDAANRLLSRVETFFFQSLEDDFIFESRVIKESIKYYLASLPSMPSLKNIIATDRYRHSDIQSKLLIDVINYTPNRKGHGIEHLTFIFTETTAKNIDFLPVLVRLHSKTLRSIQFHYAFFNDEDYQILLITLKELITEIKQHNIKFKIRQNPDIYLNSKNHNLDLTSYHDILQRIKKLCLDENDEQVYQITHLITSLSSLFNF</sequence>
<name>D3AVY6_HETP5</name>
<dbReference type="AlphaFoldDB" id="D3AVY6"/>
<dbReference type="RefSeq" id="XP_020438564.1">
    <property type="nucleotide sequence ID" value="XM_020571290.1"/>
</dbReference>
<evidence type="ECO:0000313" key="1">
    <source>
        <dbReference type="EMBL" id="EFA86459.1"/>
    </source>
</evidence>